<name>A0A382RM24_9ZZZZ</name>
<gene>
    <name evidence="1" type="ORF">METZ01_LOCUS351156</name>
</gene>
<dbReference type="EMBL" id="UINC01122474">
    <property type="protein sequence ID" value="SVC98302.1"/>
    <property type="molecule type" value="Genomic_DNA"/>
</dbReference>
<reference evidence="1" key="1">
    <citation type="submission" date="2018-05" db="EMBL/GenBank/DDBJ databases">
        <authorList>
            <person name="Lanie J.A."/>
            <person name="Ng W.-L."/>
            <person name="Kazmierczak K.M."/>
            <person name="Andrzejewski T.M."/>
            <person name="Davidsen T.M."/>
            <person name="Wayne K.J."/>
            <person name="Tettelin H."/>
            <person name="Glass J.I."/>
            <person name="Rusch D."/>
            <person name="Podicherti R."/>
            <person name="Tsui H.-C.T."/>
            <person name="Winkler M.E."/>
        </authorList>
    </citation>
    <scope>NUCLEOTIDE SEQUENCE</scope>
</reference>
<dbReference type="AlphaFoldDB" id="A0A382RM24"/>
<sequence length="56" mass="6052">MNVAVGISCFSNQVGEGVPQGPGLRSFSMVFIELKVLPDRTRTAFIGSYIIKHGLL</sequence>
<evidence type="ECO:0000313" key="1">
    <source>
        <dbReference type="EMBL" id="SVC98302.1"/>
    </source>
</evidence>
<organism evidence="1">
    <name type="scientific">marine metagenome</name>
    <dbReference type="NCBI Taxonomy" id="408172"/>
    <lineage>
        <taxon>unclassified sequences</taxon>
        <taxon>metagenomes</taxon>
        <taxon>ecological metagenomes</taxon>
    </lineage>
</organism>
<protein>
    <submittedName>
        <fullName evidence="1">Uncharacterized protein</fullName>
    </submittedName>
</protein>
<proteinExistence type="predicted"/>
<feature type="non-terminal residue" evidence="1">
    <location>
        <position position="56"/>
    </location>
</feature>
<accession>A0A382RM24</accession>